<proteinExistence type="predicted"/>
<dbReference type="EMBL" id="ML769396">
    <property type="protein sequence ID" value="KAE9407419.1"/>
    <property type="molecule type" value="Genomic_DNA"/>
</dbReference>
<name>A0A6A4IA05_9AGAR</name>
<sequence>MAYICFLQSATLEGILEGQRIVMPPPSPLTPHSEGSRRITLPRLLNPQEGSAADSETHTRTMKQRPPENCPLPNILTASISRVRETSQQAGNAFVQGGHGPTDPRKTLDLSENHPTSGLQLEHPLAVTPYPPPYLNMPPRLDITNTDISEPPTVTPTPVPFEPRNQTRNPTSPTWGYAADNREALAQCQRAITNTIRMAESYSDSYKRMIKPP</sequence>
<reference evidence="2" key="1">
    <citation type="journal article" date="2019" name="Environ. Microbiol.">
        <title>Fungal ecological strategies reflected in gene transcription - a case study of two litter decomposers.</title>
        <authorList>
            <person name="Barbi F."/>
            <person name="Kohler A."/>
            <person name="Barry K."/>
            <person name="Baskaran P."/>
            <person name="Daum C."/>
            <person name="Fauchery L."/>
            <person name="Ihrmark K."/>
            <person name="Kuo A."/>
            <person name="LaButti K."/>
            <person name="Lipzen A."/>
            <person name="Morin E."/>
            <person name="Grigoriev I.V."/>
            <person name="Henrissat B."/>
            <person name="Lindahl B."/>
            <person name="Martin F."/>
        </authorList>
    </citation>
    <scope>NUCLEOTIDE SEQUENCE</scope>
    <source>
        <strain evidence="2">JB14</strain>
    </source>
</reference>
<evidence type="ECO:0000313" key="2">
    <source>
        <dbReference type="EMBL" id="KAE9407419.1"/>
    </source>
</evidence>
<organism evidence="2 3">
    <name type="scientific">Gymnopus androsaceus JB14</name>
    <dbReference type="NCBI Taxonomy" id="1447944"/>
    <lineage>
        <taxon>Eukaryota</taxon>
        <taxon>Fungi</taxon>
        <taxon>Dikarya</taxon>
        <taxon>Basidiomycota</taxon>
        <taxon>Agaricomycotina</taxon>
        <taxon>Agaricomycetes</taxon>
        <taxon>Agaricomycetidae</taxon>
        <taxon>Agaricales</taxon>
        <taxon>Marasmiineae</taxon>
        <taxon>Omphalotaceae</taxon>
        <taxon>Gymnopus</taxon>
    </lineage>
</organism>
<gene>
    <name evidence="2" type="ORF">BT96DRAFT_1014244</name>
</gene>
<evidence type="ECO:0000313" key="3">
    <source>
        <dbReference type="Proteomes" id="UP000799118"/>
    </source>
</evidence>
<dbReference type="OrthoDB" id="2974564at2759"/>
<feature type="region of interest" description="Disordered" evidence="1">
    <location>
        <begin position="42"/>
        <end position="73"/>
    </location>
</feature>
<accession>A0A6A4IA05</accession>
<evidence type="ECO:0000256" key="1">
    <source>
        <dbReference type="SAM" id="MobiDB-lite"/>
    </source>
</evidence>
<protein>
    <submittedName>
        <fullName evidence="2">Uncharacterized protein</fullName>
    </submittedName>
</protein>
<dbReference type="Proteomes" id="UP000799118">
    <property type="component" value="Unassembled WGS sequence"/>
</dbReference>
<dbReference type="AlphaFoldDB" id="A0A6A4IA05"/>
<keyword evidence="3" id="KW-1185">Reference proteome</keyword>